<organism evidence="1 2">
    <name type="scientific">Thermaurantimonas aggregans</name>
    <dbReference type="NCBI Taxonomy" id="2173829"/>
    <lineage>
        <taxon>Bacteria</taxon>
        <taxon>Pseudomonadati</taxon>
        <taxon>Bacteroidota</taxon>
        <taxon>Flavobacteriia</taxon>
        <taxon>Flavobacteriales</taxon>
        <taxon>Schleiferiaceae</taxon>
        <taxon>Thermaurantimonas</taxon>
    </lineage>
</organism>
<sequence length="144" mass="16723">MRSGGINNENLNRMNKDELTTNADTEQVAPPDAYTLLPAVLLDDEGYPTEEWLQYIKGYKPDESLPLLTFVKTVLIDGWYMSDWGFKLHKKYKGKHKLELHTGGWSGNEEIIAAIKSNMWLTHFKMRYVMWRTGGHHYFELSVV</sequence>
<reference evidence="1 2" key="1">
    <citation type="submission" date="2018-11" db="EMBL/GenBank/DDBJ databases">
        <title>Schleiferia aggregans sp. nov., a moderately thermophilic heterotrophic bacterium isolated from microbial mats at a terrestrial hot spring.</title>
        <authorList>
            <person name="Iino T."/>
            <person name="Ohkuma M."/>
            <person name="Haruta S."/>
        </authorList>
    </citation>
    <scope>NUCLEOTIDE SEQUENCE [LARGE SCALE GENOMIC DNA]</scope>
    <source>
        <strain evidence="1 2">LA</strain>
    </source>
</reference>
<dbReference type="AlphaFoldDB" id="A0A401XIV0"/>
<keyword evidence="2" id="KW-1185">Reference proteome</keyword>
<accession>A0A401XIV0</accession>
<protein>
    <submittedName>
        <fullName evidence="1">Uncharacterized protein</fullName>
    </submittedName>
</protein>
<dbReference type="EMBL" id="BHZE01000003">
    <property type="protein sequence ID" value="GCD76967.1"/>
    <property type="molecule type" value="Genomic_DNA"/>
</dbReference>
<proteinExistence type="predicted"/>
<name>A0A401XIV0_9FLAO</name>
<evidence type="ECO:0000313" key="2">
    <source>
        <dbReference type="Proteomes" id="UP000286715"/>
    </source>
</evidence>
<evidence type="ECO:0000313" key="1">
    <source>
        <dbReference type="EMBL" id="GCD76967.1"/>
    </source>
</evidence>
<dbReference type="Proteomes" id="UP000286715">
    <property type="component" value="Unassembled WGS sequence"/>
</dbReference>
<comment type="caution">
    <text evidence="1">The sequence shown here is derived from an EMBL/GenBank/DDBJ whole genome shotgun (WGS) entry which is preliminary data.</text>
</comment>
<gene>
    <name evidence="1" type="ORF">JCM31826_04490</name>
</gene>